<accession>A0A8D9FPW1</accession>
<name>A0A8D9FPW1_9VIRU</name>
<dbReference type="EMBL" id="OU342829">
    <property type="protein sequence ID" value="CAG7579681.1"/>
    <property type="molecule type" value="Genomic_DNA"/>
</dbReference>
<sequence length="91" mass="10703">MVHLKDFNSFNESVELKSKSDKGNRNFQMLKTGMFQHYDMPKGELSKLTGGEKARKRIVSKLSKEDKKIYKDWLKTPEGEKSLELFQENFE</sequence>
<evidence type="ECO:0000313" key="1">
    <source>
        <dbReference type="EMBL" id="CAG7579681.1"/>
    </source>
</evidence>
<proteinExistence type="predicted"/>
<organism evidence="1">
    <name type="scientific">uncultured marine phage</name>
    <dbReference type="NCBI Taxonomy" id="707152"/>
    <lineage>
        <taxon>Viruses</taxon>
        <taxon>environmental samples</taxon>
    </lineage>
</organism>
<gene>
    <name evidence="1" type="ORF">SLAVMIC_00008</name>
</gene>
<protein>
    <submittedName>
        <fullName evidence="1">Uncharacterized protein</fullName>
    </submittedName>
</protein>
<reference evidence="1" key="1">
    <citation type="submission" date="2021-06" db="EMBL/GenBank/DDBJ databases">
        <authorList>
            <person name="Gannon L."/>
            <person name="Redgwell R T."/>
            <person name="Michniewski S."/>
            <person name="Harrison D C."/>
            <person name="Millard A."/>
        </authorList>
    </citation>
    <scope>NUCLEOTIDE SEQUENCE</scope>
</reference>